<evidence type="ECO:0000313" key="2">
    <source>
        <dbReference type="EMBL" id="ASR49821.1"/>
    </source>
</evidence>
<keyword evidence="3" id="KW-1185">Reference proteome</keyword>
<organism evidence="2 3">
    <name type="scientific">Paenibacillus kribbensis</name>
    <dbReference type="NCBI Taxonomy" id="172713"/>
    <lineage>
        <taxon>Bacteria</taxon>
        <taxon>Bacillati</taxon>
        <taxon>Bacillota</taxon>
        <taxon>Bacilli</taxon>
        <taxon>Bacillales</taxon>
        <taxon>Paenibacillaceae</taxon>
        <taxon>Paenibacillus</taxon>
    </lineage>
</organism>
<dbReference type="PROSITE" id="PS00552">
    <property type="entry name" value="HTH_MERR_1"/>
    <property type="match status" value="1"/>
</dbReference>
<sequence length="402" mass="46907">MPSREQKNEYFTTGQISKQTGLTVRTLRYYDQIGLLKPSNYGQASQRMYNKLDLIKLQKIQTLKYLGLTLIDIKQMVTESHIQEQDLRSSLKMQREIILQKTAHLQFVFKAIDEAIEKLIHTGEEHVDWMALAELIHAVHIEKDWVEQYHTANRLQTRIELYEKCGVNKQGWHRWFFEHLGNRSNIRILEIGCGDGTLWSRNADRISESWKITLTDLSPGMLEEARKNIRDTTGQIKFVVADVQSIPFHNEEFDIVIANHMLYHVPDIPKAVSEIYRVMKPKALFYASTMSKSHLHEIDLIAQSFDPEIKVLDPIMKRFELYNGQELLLKNFSEVKSIRYKDHLIVDEVQPLLSYITSTPMNARNILVNTKLEQFIAFIQNKLNLDGTIRITMDSGFFLARK</sequence>
<dbReference type="PRINTS" id="PR00040">
    <property type="entry name" value="HTHMERR"/>
</dbReference>
<dbReference type="InterPro" id="IPR029063">
    <property type="entry name" value="SAM-dependent_MTases_sf"/>
</dbReference>
<gene>
    <name evidence="2" type="ORF">B4V02_25680</name>
</gene>
<dbReference type="Proteomes" id="UP000214666">
    <property type="component" value="Chromosome"/>
</dbReference>
<dbReference type="OrthoDB" id="9777497at2"/>
<dbReference type="Pfam" id="PF13411">
    <property type="entry name" value="MerR_1"/>
    <property type="match status" value="1"/>
</dbReference>
<dbReference type="EMBL" id="CP020028">
    <property type="protein sequence ID" value="ASR49821.1"/>
    <property type="molecule type" value="Genomic_DNA"/>
</dbReference>
<dbReference type="InterPro" id="IPR009061">
    <property type="entry name" value="DNA-bd_dom_put_sf"/>
</dbReference>
<proteinExistence type="predicted"/>
<dbReference type="GO" id="GO:0006355">
    <property type="term" value="P:regulation of DNA-templated transcription"/>
    <property type="evidence" value="ECO:0007669"/>
    <property type="project" value="InterPro"/>
</dbReference>
<dbReference type="AlphaFoldDB" id="A0A222WVL8"/>
<dbReference type="InterPro" id="IPR000551">
    <property type="entry name" value="MerR-type_HTH_dom"/>
</dbReference>
<dbReference type="PANTHER" id="PTHR43591">
    <property type="entry name" value="METHYLTRANSFERASE"/>
    <property type="match status" value="1"/>
</dbReference>
<dbReference type="Pfam" id="PF13649">
    <property type="entry name" value="Methyltransf_25"/>
    <property type="match status" value="1"/>
</dbReference>
<dbReference type="Gene3D" id="3.40.50.150">
    <property type="entry name" value="Vaccinia Virus protein VP39"/>
    <property type="match status" value="1"/>
</dbReference>
<dbReference type="InterPro" id="IPR041698">
    <property type="entry name" value="Methyltransf_25"/>
</dbReference>
<dbReference type="RefSeq" id="WP_094156900.1">
    <property type="nucleotide sequence ID" value="NZ_CP020028.1"/>
</dbReference>
<dbReference type="CDD" id="cd02440">
    <property type="entry name" value="AdoMet_MTases"/>
    <property type="match status" value="1"/>
</dbReference>
<dbReference type="PROSITE" id="PS50937">
    <property type="entry name" value="HTH_MERR_2"/>
    <property type="match status" value="1"/>
</dbReference>
<evidence type="ECO:0000259" key="1">
    <source>
        <dbReference type="PROSITE" id="PS50937"/>
    </source>
</evidence>
<dbReference type="STRING" id="172713.GCA_001705305_01207"/>
<dbReference type="SMART" id="SM00422">
    <property type="entry name" value="HTH_MERR"/>
    <property type="match status" value="1"/>
</dbReference>
<dbReference type="CDD" id="cd01106">
    <property type="entry name" value="HTH_TipAL-Mta"/>
    <property type="match status" value="1"/>
</dbReference>
<protein>
    <submittedName>
        <fullName evidence="2">MerR family transcriptional regulator</fullName>
    </submittedName>
</protein>
<reference evidence="2 3" key="1">
    <citation type="submission" date="2017-03" db="EMBL/GenBank/DDBJ databases">
        <title>Complete genome sequence of Paenibacillus Kribbensis producing bioflocculants.</title>
        <authorList>
            <person name="Lee H.-G."/>
            <person name="Oh H.-M."/>
        </authorList>
    </citation>
    <scope>NUCLEOTIDE SEQUENCE [LARGE SCALE GENOMIC DNA]</scope>
    <source>
        <strain evidence="2 3">AM49</strain>
    </source>
</reference>
<name>A0A222WVL8_9BACL</name>
<dbReference type="Gene3D" id="1.10.1660.10">
    <property type="match status" value="1"/>
</dbReference>
<dbReference type="SUPFAM" id="SSF53335">
    <property type="entry name" value="S-adenosyl-L-methionine-dependent methyltransferases"/>
    <property type="match status" value="1"/>
</dbReference>
<dbReference type="KEGG" id="pkb:B4V02_25680"/>
<dbReference type="SUPFAM" id="SSF46955">
    <property type="entry name" value="Putative DNA-binding domain"/>
    <property type="match status" value="1"/>
</dbReference>
<evidence type="ECO:0000313" key="3">
    <source>
        <dbReference type="Proteomes" id="UP000214666"/>
    </source>
</evidence>
<feature type="domain" description="HTH merR-type" evidence="1">
    <location>
        <begin position="10"/>
        <end position="79"/>
    </location>
</feature>
<dbReference type="GO" id="GO:0003677">
    <property type="term" value="F:DNA binding"/>
    <property type="evidence" value="ECO:0007669"/>
    <property type="project" value="InterPro"/>
</dbReference>
<accession>A0A222WVL8</accession>